<dbReference type="AlphaFoldDB" id="A0A6M5ZZX8"/>
<proteinExistence type="predicted"/>
<name>A0A6M5ZZX8_KLEPN</name>
<keyword evidence="1" id="KW-0614">Plasmid</keyword>
<protein>
    <submittedName>
        <fullName evidence="1">Uncharacterized protein</fullName>
    </submittedName>
</protein>
<geneLocation type="plasmid" evidence="1">
    <name>pGH44TC_fusion</name>
</geneLocation>
<dbReference type="EMBL" id="MN543575">
    <property type="protein sequence ID" value="QJX12074.1"/>
    <property type="molecule type" value="Genomic_DNA"/>
</dbReference>
<reference evidence="1" key="1">
    <citation type="submission" date="2019-10" db="EMBL/GenBank/DDBJ databases">
        <title>Tracking microevolution events of conjugative virulence plasmid p15WZ-82_Vir during transmission.</title>
        <authorList>
            <person name="Yang X."/>
        </authorList>
    </citation>
    <scope>NUCLEOTIDE SEQUENCE</scope>
    <source>
        <strain evidence="1">GH44TC</strain>
        <plasmid evidence="1">pGH44TC_fusion</plasmid>
    </source>
</reference>
<evidence type="ECO:0000313" key="1">
    <source>
        <dbReference type="EMBL" id="QJX12074.1"/>
    </source>
</evidence>
<accession>A0A6M5ZZX8</accession>
<sequence length="45" mass="5106">MVFNDLLMSPGCINGKFIELLLHPFFLTSAIERNGSKCCELRFVT</sequence>
<organism evidence="1">
    <name type="scientific">Klebsiella pneumoniae</name>
    <dbReference type="NCBI Taxonomy" id="573"/>
    <lineage>
        <taxon>Bacteria</taxon>
        <taxon>Pseudomonadati</taxon>
        <taxon>Pseudomonadota</taxon>
        <taxon>Gammaproteobacteria</taxon>
        <taxon>Enterobacterales</taxon>
        <taxon>Enterobacteriaceae</taxon>
        <taxon>Klebsiella/Raoultella group</taxon>
        <taxon>Klebsiella</taxon>
        <taxon>Klebsiella pneumoniae complex</taxon>
    </lineage>
</organism>